<dbReference type="EMBL" id="JAUZMY010000019">
    <property type="protein sequence ID" value="MEE2039436.1"/>
    <property type="molecule type" value="Genomic_DNA"/>
</dbReference>
<proteinExistence type="inferred from homology"/>
<dbReference type="InterPro" id="IPR013786">
    <property type="entry name" value="AcylCoA_DH/ox_N"/>
</dbReference>
<protein>
    <submittedName>
        <fullName evidence="10">Acyl-CoA dehydrogenase family protein</fullName>
        <ecNumber evidence="10">1.-.-.-</ecNumber>
    </submittedName>
</protein>
<comment type="similarity">
    <text evidence="2 5">Belongs to the acyl-CoA dehydrogenase family.</text>
</comment>
<dbReference type="Gene3D" id="1.20.140.10">
    <property type="entry name" value="Butyryl-CoA Dehydrogenase, subunit A, domain 3"/>
    <property type="match status" value="1"/>
</dbReference>
<dbReference type="InterPro" id="IPR037069">
    <property type="entry name" value="AcylCoA_DH/ox_N_sf"/>
</dbReference>
<evidence type="ECO:0000256" key="5">
    <source>
        <dbReference type="RuleBase" id="RU362125"/>
    </source>
</evidence>
<dbReference type="Pfam" id="PF02771">
    <property type="entry name" value="Acyl-CoA_dh_N"/>
    <property type="match status" value="1"/>
</dbReference>
<reference evidence="10 11" key="1">
    <citation type="submission" date="2023-08" db="EMBL/GenBank/DDBJ databases">
        <authorList>
            <person name="Girao M."/>
            <person name="Carvalho M.F."/>
        </authorList>
    </citation>
    <scope>NUCLEOTIDE SEQUENCE [LARGE SCALE GENOMIC DNA]</scope>
    <source>
        <strain evidence="10 11">CT-R113</strain>
    </source>
</reference>
<evidence type="ECO:0000256" key="4">
    <source>
        <dbReference type="ARBA" id="ARBA00022827"/>
    </source>
</evidence>
<comment type="cofactor">
    <cofactor evidence="1 5">
        <name>FAD</name>
        <dbReference type="ChEBI" id="CHEBI:57692"/>
    </cofactor>
</comment>
<organism evidence="10 11">
    <name type="scientific">Nocardiopsis codii</name>
    <dbReference type="NCBI Taxonomy" id="3065942"/>
    <lineage>
        <taxon>Bacteria</taxon>
        <taxon>Bacillati</taxon>
        <taxon>Actinomycetota</taxon>
        <taxon>Actinomycetes</taxon>
        <taxon>Streptosporangiales</taxon>
        <taxon>Nocardiopsidaceae</taxon>
        <taxon>Nocardiopsis</taxon>
    </lineage>
</organism>
<keyword evidence="5 10" id="KW-0560">Oxidoreductase</keyword>
<feature type="region of interest" description="Disordered" evidence="6">
    <location>
        <begin position="1"/>
        <end position="32"/>
    </location>
</feature>
<dbReference type="InterPro" id="IPR009075">
    <property type="entry name" value="AcylCo_DH/oxidase_C"/>
</dbReference>
<evidence type="ECO:0000256" key="1">
    <source>
        <dbReference type="ARBA" id="ARBA00001974"/>
    </source>
</evidence>
<feature type="domain" description="Acyl-CoA dehydrogenase/oxidase N-terminal" evidence="9">
    <location>
        <begin position="47"/>
        <end position="143"/>
    </location>
</feature>
<dbReference type="SUPFAM" id="SSF56645">
    <property type="entry name" value="Acyl-CoA dehydrogenase NM domain-like"/>
    <property type="match status" value="1"/>
</dbReference>
<dbReference type="PANTHER" id="PTHR43884">
    <property type="entry name" value="ACYL-COA DEHYDROGENASE"/>
    <property type="match status" value="1"/>
</dbReference>
<keyword evidence="4 5" id="KW-0274">FAD</keyword>
<dbReference type="Gene3D" id="2.40.110.10">
    <property type="entry name" value="Butyryl-CoA Dehydrogenase, subunit A, domain 2"/>
    <property type="match status" value="1"/>
</dbReference>
<dbReference type="SUPFAM" id="SSF47203">
    <property type="entry name" value="Acyl-CoA dehydrogenase C-terminal domain-like"/>
    <property type="match status" value="1"/>
</dbReference>
<name>A0ABU7KB22_9ACTN</name>
<evidence type="ECO:0000259" key="8">
    <source>
        <dbReference type="Pfam" id="PF02770"/>
    </source>
</evidence>
<dbReference type="PANTHER" id="PTHR43884:SF12">
    <property type="entry name" value="ISOVALERYL-COA DEHYDROGENASE, MITOCHONDRIAL-RELATED"/>
    <property type="match status" value="1"/>
</dbReference>
<evidence type="ECO:0000256" key="3">
    <source>
        <dbReference type="ARBA" id="ARBA00022630"/>
    </source>
</evidence>
<dbReference type="Proteomes" id="UP001356095">
    <property type="component" value="Unassembled WGS sequence"/>
</dbReference>
<sequence length="405" mass="42101">MAAPTTAASATPAIPATPDATGTTTSPDTGAVTPAQIRRRLEAIAPRLNQGHPERDRAGAFPRQAWRDLASTGLFGSCLPAEHGGHGHGVTDLMRSAETLGRVSRDAGLNFSAATHLASTGFALTRFGGPGLRSRHLPGVATGAAVGSHAITEPDTGSDVLSMSSTGRVDGDAIVLDGHKTYVTNGPVADLAVVYVRTGDTPGPLGLTAVLVPRGTPGAEFGPPIEKNTLRTSPFGTLRLTGCRVPRANVVGGIGTGFLVLDHVMTWEILVSFVINVGEMRHRLDRVVERVRTRRQFGNPLSRFQGVQNSVVDMHIAIETARQALYTAGEAVAAGRRPTAETAVAKILASEANVRTAQAAVELFGGSGVLTETGLEIGVRDALGGPVYSGTNAVQRQKIARTLGL</sequence>
<evidence type="ECO:0000259" key="9">
    <source>
        <dbReference type="Pfam" id="PF02771"/>
    </source>
</evidence>
<evidence type="ECO:0000256" key="6">
    <source>
        <dbReference type="SAM" id="MobiDB-lite"/>
    </source>
</evidence>
<dbReference type="InterPro" id="IPR006091">
    <property type="entry name" value="Acyl-CoA_Oxase/DH_mid-dom"/>
</dbReference>
<dbReference type="Pfam" id="PF02770">
    <property type="entry name" value="Acyl-CoA_dh_M"/>
    <property type="match status" value="1"/>
</dbReference>
<gene>
    <name evidence="10" type="ORF">Q8791_19640</name>
</gene>
<comment type="caution">
    <text evidence="10">The sequence shown here is derived from an EMBL/GenBank/DDBJ whole genome shotgun (WGS) entry which is preliminary data.</text>
</comment>
<keyword evidence="3 5" id="KW-0285">Flavoprotein</keyword>
<dbReference type="Pfam" id="PF00441">
    <property type="entry name" value="Acyl-CoA_dh_1"/>
    <property type="match status" value="1"/>
</dbReference>
<feature type="domain" description="Acyl-CoA dehydrogenase/oxidase C-terminal" evidence="7">
    <location>
        <begin position="255"/>
        <end position="403"/>
    </location>
</feature>
<evidence type="ECO:0000313" key="11">
    <source>
        <dbReference type="Proteomes" id="UP001356095"/>
    </source>
</evidence>
<evidence type="ECO:0000313" key="10">
    <source>
        <dbReference type="EMBL" id="MEE2039436.1"/>
    </source>
</evidence>
<accession>A0ABU7KB22</accession>
<keyword evidence="11" id="KW-1185">Reference proteome</keyword>
<dbReference type="GO" id="GO:0016491">
    <property type="term" value="F:oxidoreductase activity"/>
    <property type="evidence" value="ECO:0007669"/>
    <property type="project" value="UniProtKB-KW"/>
</dbReference>
<dbReference type="InterPro" id="IPR046373">
    <property type="entry name" value="Acyl-CoA_Oxase/DH_mid-dom_sf"/>
</dbReference>
<dbReference type="EC" id="1.-.-.-" evidence="10"/>
<dbReference type="InterPro" id="IPR009100">
    <property type="entry name" value="AcylCoA_DH/oxidase_NM_dom_sf"/>
</dbReference>
<dbReference type="Gene3D" id="1.10.540.10">
    <property type="entry name" value="Acyl-CoA dehydrogenase/oxidase, N-terminal domain"/>
    <property type="match status" value="1"/>
</dbReference>
<dbReference type="InterPro" id="IPR036250">
    <property type="entry name" value="AcylCo_DH-like_C"/>
</dbReference>
<evidence type="ECO:0000259" key="7">
    <source>
        <dbReference type="Pfam" id="PF00441"/>
    </source>
</evidence>
<feature type="domain" description="Acyl-CoA oxidase/dehydrogenase middle" evidence="8">
    <location>
        <begin position="150"/>
        <end position="242"/>
    </location>
</feature>
<dbReference type="RefSeq" id="WP_330093204.1">
    <property type="nucleotide sequence ID" value="NZ_JAUZMY010000019.1"/>
</dbReference>
<evidence type="ECO:0000256" key="2">
    <source>
        <dbReference type="ARBA" id="ARBA00009347"/>
    </source>
</evidence>